<evidence type="ECO:0000256" key="10">
    <source>
        <dbReference type="ARBA" id="ARBA00048109"/>
    </source>
</evidence>
<dbReference type="InterPro" id="IPR004255">
    <property type="entry name" value="O-acyltransferase_WSD1_N"/>
</dbReference>
<keyword evidence="5 11" id="KW-0444">Lipid biosynthesis</keyword>
<dbReference type="Proteomes" id="UP000694300">
    <property type="component" value="Unassembled WGS sequence"/>
</dbReference>
<name>A0ABS6U6A4_9PSEU</name>
<dbReference type="PANTHER" id="PTHR31650">
    <property type="entry name" value="O-ACYLTRANSFERASE (WSD1-LIKE) FAMILY PROTEIN"/>
    <property type="match status" value="1"/>
</dbReference>
<dbReference type="Pfam" id="PF03007">
    <property type="entry name" value="WS_DGAT_cat"/>
    <property type="match status" value="1"/>
</dbReference>
<dbReference type="InterPro" id="IPR014292">
    <property type="entry name" value="Acyl_transf_WS/DGAT"/>
</dbReference>
<evidence type="ECO:0000256" key="9">
    <source>
        <dbReference type="ARBA" id="ARBA00023315"/>
    </source>
</evidence>
<evidence type="ECO:0000256" key="3">
    <source>
        <dbReference type="ARBA" id="ARBA00009587"/>
    </source>
</evidence>
<evidence type="ECO:0000256" key="6">
    <source>
        <dbReference type="ARBA" id="ARBA00022679"/>
    </source>
</evidence>
<dbReference type="RefSeq" id="WP_218595620.1">
    <property type="nucleotide sequence ID" value="NZ_JADQDF010000001.1"/>
</dbReference>
<comment type="pathway">
    <text evidence="1 11">Glycerolipid metabolism; triacylglycerol biosynthesis.</text>
</comment>
<dbReference type="NCBIfam" id="TIGR02946">
    <property type="entry name" value="acyl_WS_DGAT"/>
    <property type="match status" value="1"/>
</dbReference>
<protein>
    <recommendedName>
        <fullName evidence="4 11">Diacylglycerol O-acyltransferase</fullName>
        <ecNumber evidence="4 11">2.3.1.20</ecNumber>
    </recommendedName>
</protein>
<keyword evidence="8 11" id="KW-0443">Lipid metabolism</keyword>
<proteinExistence type="inferred from homology"/>
<comment type="pathway">
    <text evidence="2">Lipid metabolism.</text>
</comment>
<sequence>MPPRLSPLDASFLYLEQPTTPMHVGGVSIFERPPSGFDYDALVDLVEQRIALVPRYRQKVRHVPANLARPVWVDDVDFDVAYHVRRSALPKPGSDEQLTELVARLVSRPLDPTRPLWEMYLVEGLERDRSAILTKTHQAMVDGISAIDIGQVILDVAAPSEESATNGRAGHPELWMPRPEPTDVQLVMGAVAEAVARPGMVLETAVAAAGDAVATVGKVAGGFAQVFSMARAASRRAPGTPLNVDISTQRRFAVARTELEDYRRVRAAHGCTVNDVVLSVVAGALRDWLLSRGEPVTASSTVRAMVPLSVRGEADVPSTATAGSLGNRVSSFIVDLPVGEPSPVVRLHHVTHAMREHTASAHSVGADTLVRIGGFAPPTLHALGARAASGMSKRIFNLVVTNVPGPQFPLYAAGARMLEMFPVVPLAKGQALAIGLTSYDGGVYYGFNGDRDAMPDVDVLAGLVDEALDELVGTVS</sequence>
<keyword evidence="9 11" id="KW-0012">Acyltransferase</keyword>
<feature type="domain" description="O-acyltransferase WSD1 C-terminal" evidence="13">
    <location>
        <begin position="326"/>
        <end position="471"/>
    </location>
</feature>
<dbReference type="PANTHER" id="PTHR31650:SF1">
    <property type="entry name" value="WAX ESTER SYNTHASE_DIACYLGLYCEROL ACYLTRANSFERASE 4-RELATED"/>
    <property type="match status" value="1"/>
</dbReference>
<dbReference type="InterPro" id="IPR045034">
    <property type="entry name" value="O-acyltransferase_WSD1-like"/>
</dbReference>
<evidence type="ECO:0000256" key="11">
    <source>
        <dbReference type="RuleBase" id="RU361241"/>
    </source>
</evidence>
<evidence type="ECO:0000256" key="1">
    <source>
        <dbReference type="ARBA" id="ARBA00004771"/>
    </source>
</evidence>
<dbReference type="EC" id="2.3.1.20" evidence="4 11"/>
<evidence type="ECO:0000256" key="4">
    <source>
        <dbReference type="ARBA" id="ARBA00013244"/>
    </source>
</evidence>
<organism evidence="14 15">
    <name type="scientific">Pseudonocardia oceani</name>
    <dbReference type="NCBI Taxonomy" id="2792013"/>
    <lineage>
        <taxon>Bacteria</taxon>
        <taxon>Bacillati</taxon>
        <taxon>Actinomycetota</taxon>
        <taxon>Actinomycetes</taxon>
        <taxon>Pseudonocardiales</taxon>
        <taxon>Pseudonocardiaceae</taxon>
        <taxon>Pseudonocardia</taxon>
    </lineage>
</organism>
<evidence type="ECO:0000259" key="13">
    <source>
        <dbReference type="Pfam" id="PF06974"/>
    </source>
</evidence>
<comment type="similarity">
    <text evidence="3 11">Belongs to the long-chain O-acyltransferase family.</text>
</comment>
<evidence type="ECO:0000259" key="12">
    <source>
        <dbReference type="Pfam" id="PF03007"/>
    </source>
</evidence>
<dbReference type="EMBL" id="JADQDF010000001">
    <property type="protein sequence ID" value="MBW0127756.1"/>
    <property type="molecule type" value="Genomic_DNA"/>
</dbReference>
<gene>
    <name evidence="14" type="ORF">I4I82_08660</name>
</gene>
<evidence type="ECO:0000256" key="5">
    <source>
        <dbReference type="ARBA" id="ARBA00022516"/>
    </source>
</evidence>
<dbReference type="InterPro" id="IPR009721">
    <property type="entry name" value="O-acyltransferase_WSD1_C"/>
</dbReference>
<reference evidence="14 15" key="1">
    <citation type="submission" date="2020-11" db="EMBL/GenBank/DDBJ databases">
        <title>Pseudonocardia abyssalis sp. nov. and Pseudonocardia oceani sp. nov., description and phylogenomic analysis of two novel actinomycetes isolated from the deep Southern Ocean.</title>
        <authorList>
            <person name="Parra J."/>
        </authorList>
    </citation>
    <scope>NUCLEOTIDE SEQUENCE [LARGE SCALE GENOMIC DNA]</scope>
    <source>
        <strain evidence="15">KRD185</strain>
    </source>
</reference>
<evidence type="ECO:0000313" key="14">
    <source>
        <dbReference type="EMBL" id="MBW0127756.1"/>
    </source>
</evidence>
<keyword evidence="15" id="KW-1185">Reference proteome</keyword>
<evidence type="ECO:0000256" key="7">
    <source>
        <dbReference type="ARBA" id="ARBA00022798"/>
    </source>
</evidence>
<feature type="domain" description="O-acyltransferase WSD1-like N-terminal" evidence="12">
    <location>
        <begin position="5"/>
        <end position="277"/>
    </location>
</feature>
<evidence type="ECO:0000256" key="2">
    <source>
        <dbReference type="ARBA" id="ARBA00005189"/>
    </source>
</evidence>
<comment type="catalytic activity">
    <reaction evidence="10 11">
        <text>an acyl-CoA + a 1,2-diacyl-sn-glycerol = a triacyl-sn-glycerol + CoA</text>
        <dbReference type="Rhea" id="RHEA:10868"/>
        <dbReference type="ChEBI" id="CHEBI:17815"/>
        <dbReference type="ChEBI" id="CHEBI:57287"/>
        <dbReference type="ChEBI" id="CHEBI:58342"/>
        <dbReference type="ChEBI" id="CHEBI:64615"/>
        <dbReference type="EC" id="2.3.1.20"/>
    </reaction>
</comment>
<evidence type="ECO:0000256" key="8">
    <source>
        <dbReference type="ARBA" id="ARBA00023098"/>
    </source>
</evidence>
<accession>A0ABS6U6A4</accession>
<dbReference type="Pfam" id="PF06974">
    <property type="entry name" value="WS_DGAT_C"/>
    <property type="match status" value="1"/>
</dbReference>
<keyword evidence="7 11" id="KW-0319">Glycerol metabolism</keyword>
<keyword evidence="6 11" id="KW-0808">Transferase</keyword>
<comment type="caution">
    <text evidence="14">The sequence shown here is derived from an EMBL/GenBank/DDBJ whole genome shotgun (WGS) entry which is preliminary data.</text>
</comment>
<evidence type="ECO:0000313" key="15">
    <source>
        <dbReference type="Proteomes" id="UP000694300"/>
    </source>
</evidence>